<dbReference type="OrthoDB" id="3210850at2759"/>
<feature type="compositionally biased region" description="Polar residues" evidence="1">
    <location>
        <begin position="356"/>
        <end position="367"/>
    </location>
</feature>
<dbReference type="PANTHER" id="PTHR38848:SF3">
    <property type="entry name" value="G-PROTEIN COUPLED RECEPTORS FAMILY 3 PROFILE DOMAIN-CONTAINING PROTEIN"/>
    <property type="match status" value="1"/>
</dbReference>
<feature type="transmembrane region" description="Helical" evidence="2">
    <location>
        <begin position="233"/>
        <end position="254"/>
    </location>
</feature>
<feature type="transmembrane region" description="Helical" evidence="2">
    <location>
        <begin position="64"/>
        <end position="88"/>
    </location>
</feature>
<feature type="transmembrane region" description="Helical" evidence="2">
    <location>
        <begin position="24"/>
        <end position="43"/>
    </location>
</feature>
<evidence type="ECO:0000256" key="1">
    <source>
        <dbReference type="SAM" id="MobiDB-lite"/>
    </source>
</evidence>
<evidence type="ECO:0000313" key="3">
    <source>
        <dbReference type="EMBL" id="KZP22795.1"/>
    </source>
</evidence>
<dbReference type="AlphaFoldDB" id="A0A166LC20"/>
<reference evidence="3 4" key="1">
    <citation type="journal article" date="2016" name="Mol. Biol. Evol.">
        <title>Comparative Genomics of Early-Diverging Mushroom-Forming Fungi Provides Insights into the Origins of Lignocellulose Decay Capabilities.</title>
        <authorList>
            <person name="Nagy L.G."/>
            <person name="Riley R."/>
            <person name="Tritt A."/>
            <person name="Adam C."/>
            <person name="Daum C."/>
            <person name="Floudas D."/>
            <person name="Sun H."/>
            <person name="Yadav J.S."/>
            <person name="Pangilinan J."/>
            <person name="Larsson K.H."/>
            <person name="Matsuura K."/>
            <person name="Barry K."/>
            <person name="Labutti K."/>
            <person name="Kuo R."/>
            <person name="Ohm R.A."/>
            <person name="Bhattacharya S.S."/>
            <person name="Shirouzu T."/>
            <person name="Yoshinaga Y."/>
            <person name="Martin F.M."/>
            <person name="Grigoriev I.V."/>
            <person name="Hibbett D.S."/>
        </authorList>
    </citation>
    <scope>NUCLEOTIDE SEQUENCE [LARGE SCALE GENOMIC DNA]</scope>
    <source>
        <strain evidence="3 4">CBS 109695</strain>
    </source>
</reference>
<keyword evidence="2" id="KW-0812">Transmembrane</keyword>
<dbReference type="PANTHER" id="PTHR38848">
    <property type="entry name" value="G-PROTEIN COUPLED RECEPTORS FAMILY 3 PROFILE DOMAIN-CONTAINING PROTEIN"/>
    <property type="match status" value="1"/>
</dbReference>
<keyword evidence="2" id="KW-1133">Transmembrane helix</keyword>
<feature type="transmembrane region" description="Helical" evidence="2">
    <location>
        <begin position="260"/>
        <end position="282"/>
    </location>
</feature>
<feature type="transmembrane region" description="Helical" evidence="2">
    <location>
        <begin position="108"/>
        <end position="128"/>
    </location>
</feature>
<keyword evidence="4" id="KW-1185">Reference proteome</keyword>
<name>A0A166LC20_9AGAM</name>
<feature type="transmembrane region" description="Helical" evidence="2">
    <location>
        <begin position="189"/>
        <end position="213"/>
    </location>
</feature>
<sequence>MGSTTDAAPDNGSSSMFPSPGTRLLSACVAFLGVSILAHCFSRRLASERLTTIRGWRDLTWPRFCILVVMLVSWCFLLSSSIFIFGLGLDQNTSNTSLFHKGSLVCSLAIHFCFIFYGTSKFFIYCFLIEKVYVVWAPTTETKRFHVPIYVVCVITVTSYVVITILMYIGNRHHITINDKCVIGLSKWASIPLLSYDIYVNLLLTGLFLWPLVRTGRISGPIRRIAGRTLMQVISVGAIVALTTSTVNILMLTLEGGGELGWICLDSCGADVICNAVALFWVTTRKNGMASGDFGADIPANVTQDVWAVADTQCGTFCGKTTEHEEHVLPIETGLRRSVGSRVSIVTPNFLRIPNSQPRTAPISRTGSMKERSPTESMRVSVLKNPSDEDPVIYPFQTQLPTQLQITEESIEASCSHTMPSSHLEREH</sequence>
<dbReference type="Proteomes" id="UP000076532">
    <property type="component" value="Unassembled WGS sequence"/>
</dbReference>
<proteinExistence type="predicted"/>
<dbReference type="EMBL" id="KV417537">
    <property type="protein sequence ID" value="KZP22795.1"/>
    <property type="molecule type" value="Genomic_DNA"/>
</dbReference>
<organism evidence="3 4">
    <name type="scientific">Athelia psychrophila</name>
    <dbReference type="NCBI Taxonomy" id="1759441"/>
    <lineage>
        <taxon>Eukaryota</taxon>
        <taxon>Fungi</taxon>
        <taxon>Dikarya</taxon>
        <taxon>Basidiomycota</taxon>
        <taxon>Agaricomycotina</taxon>
        <taxon>Agaricomycetes</taxon>
        <taxon>Agaricomycetidae</taxon>
        <taxon>Atheliales</taxon>
        <taxon>Atheliaceae</taxon>
        <taxon>Athelia</taxon>
    </lineage>
</organism>
<evidence type="ECO:0000313" key="4">
    <source>
        <dbReference type="Proteomes" id="UP000076532"/>
    </source>
</evidence>
<feature type="region of interest" description="Disordered" evidence="1">
    <location>
        <begin position="356"/>
        <end position="377"/>
    </location>
</feature>
<evidence type="ECO:0000256" key="2">
    <source>
        <dbReference type="SAM" id="Phobius"/>
    </source>
</evidence>
<gene>
    <name evidence="3" type="ORF">FIBSPDRAFT_786837</name>
</gene>
<accession>A0A166LC20</accession>
<protein>
    <submittedName>
        <fullName evidence="3">Uncharacterized protein</fullName>
    </submittedName>
</protein>
<feature type="transmembrane region" description="Helical" evidence="2">
    <location>
        <begin position="149"/>
        <end position="169"/>
    </location>
</feature>
<keyword evidence="2" id="KW-0472">Membrane</keyword>